<dbReference type="GO" id="GO:0003677">
    <property type="term" value="F:DNA binding"/>
    <property type="evidence" value="ECO:0007669"/>
    <property type="project" value="TreeGrafter"/>
</dbReference>
<feature type="region of interest" description="Disordered" evidence="1">
    <location>
        <begin position="468"/>
        <end position="488"/>
    </location>
</feature>
<feature type="compositionally biased region" description="Polar residues" evidence="1">
    <location>
        <begin position="46"/>
        <end position="59"/>
    </location>
</feature>
<evidence type="ECO:0000313" key="4">
    <source>
        <dbReference type="Proteomes" id="UP000246464"/>
    </source>
</evidence>
<organism evidence="3 4">
    <name type="scientific">Scophthalmus maximus</name>
    <name type="common">Turbot</name>
    <name type="synonym">Psetta maxima</name>
    <dbReference type="NCBI Taxonomy" id="52904"/>
    <lineage>
        <taxon>Eukaryota</taxon>
        <taxon>Metazoa</taxon>
        <taxon>Chordata</taxon>
        <taxon>Craniata</taxon>
        <taxon>Vertebrata</taxon>
        <taxon>Euteleostomi</taxon>
        <taxon>Actinopterygii</taxon>
        <taxon>Neopterygii</taxon>
        <taxon>Teleostei</taxon>
        <taxon>Neoteleostei</taxon>
        <taxon>Acanthomorphata</taxon>
        <taxon>Carangaria</taxon>
        <taxon>Pleuronectiformes</taxon>
        <taxon>Pleuronectoidei</taxon>
        <taxon>Scophthalmidae</taxon>
        <taxon>Scophthalmus</taxon>
    </lineage>
</organism>
<evidence type="ECO:0000259" key="2">
    <source>
        <dbReference type="SMART" id="SM00382"/>
    </source>
</evidence>
<protein>
    <submittedName>
        <fullName evidence="3">Putative ATPase family AAA domain-containing protein 5 isoform 2</fullName>
    </submittedName>
</protein>
<dbReference type="GO" id="GO:0005524">
    <property type="term" value="F:ATP binding"/>
    <property type="evidence" value="ECO:0007669"/>
    <property type="project" value="InterPro"/>
</dbReference>
<feature type="region of interest" description="Disordered" evidence="1">
    <location>
        <begin position="251"/>
        <end position="270"/>
    </location>
</feature>
<keyword evidence="4" id="KW-1185">Reference proteome</keyword>
<dbReference type="CDD" id="cd00009">
    <property type="entry name" value="AAA"/>
    <property type="match status" value="1"/>
</dbReference>
<evidence type="ECO:0000313" key="3">
    <source>
        <dbReference type="EMBL" id="AWP05813.1"/>
    </source>
</evidence>
<reference evidence="3 4" key="1">
    <citation type="submission" date="2017-12" db="EMBL/GenBank/DDBJ databases">
        <title>Integrating genomic resources of turbot (Scophthalmus maximus) in depth evaluation of genetic and physical mapping variation across individuals.</title>
        <authorList>
            <person name="Martinez P."/>
        </authorList>
    </citation>
    <scope>NUCLEOTIDE SEQUENCE [LARGE SCALE GENOMIC DNA]</scope>
</reference>
<name>A0A2U9BPJ7_SCOMX</name>
<dbReference type="STRING" id="52904.ENSSMAP00000024337"/>
<feature type="compositionally biased region" description="Basic residues" evidence="1">
    <location>
        <begin position="24"/>
        <end position="33"/>
    </location>
</feature>
<dbReference type="Gene3D" id="3.40.50.300">
    <property type="entry name" value="P-loop containing nucleotide triphosphate hydrolases"/>
    <property type="match status" value="1"/>
</dbReference>
<feature type="compositionally biased region" description="Basic and acidic residues" evidence="1">
    <location>
        <begin position="216"/>
        <end position="228"/>
    </location>
</feature>
<dbReference type="GO" id="GO:0005634">
    <property type="term" value="C:nucleus"/>
    <property type="evidence" value="ECO:0007669"/>
    <property type="project" value="TreeGrafter"/>
</dbReference>
<dbReference type="GO" id="GO:0016887">
    <property type="term" value="F:ATP hydrolysis activity"/>
    <property type="evidence" value="ECO:0007669"/>
    <property type="project" value="InterPro"/>
</dbReference>
<dbReference type="AlphaFoldDB" id="A0A2U9BPJ7"/>
<feature type="compositionally biased region" description="Basic residues" evidence="1">
    <location>
        <begin position="257"/>
        <end position="270"/>
    </location>
</feature>
<evidence type="ECO:0000256" key="1">
    <source>
        <dbReference type="SAM" id="MobiDB-lite"/>
    </source>
</evidence>
<accession>A0A2U9BPJ7</accession>
<feature type="region of interest" description="Disordered" evidence="1">
    <location>
        <begin position="188"/>
        <end position="237"/>
    </location>
</feature>
<dbReference type="Pfam" id="PF00004">
    <property type="entry name" value="AAA"/>
    <property type="match status" value="1"/>
</dbReference>
<dbReference type="GO" id="GO:0061860">
    <property type="term" value="F:DNA clamp unloader activity"/>
    <property type="evidence" value="ECO:0007669"/>
    <property type="project" value="TreeGrafter"/>
</dbReference>
<feature type="region of interest" description="Disordered" evidence="1">
    <location>
        <begin position="23"/>
        <end position="67"/>
    </location>
</feature>
<dbReference type="InterPro" id="IPR027417">
    <property type="entry name" value="P-loop_NTPase"/>
</dbReference>
<dbReference type="PANTHER" id="PTHR23389">
    <property type="entry name" value="CHROMOSOME TRANSMISSION FIDELITY FACTOR 18"/>
    <property type="match status" value="1"/>
</dbReference>
<gene>
    <name evidence="3" type="ORF">SMAX5B_007400</name>
</gene>
<sequence>MTQPSAKVKTPPHRGDVDFFTMRNKLKRSRNHRQTTCASDERTHTTEATAASAQVSCSNDKPPAEDDDSFSLVAEVKRGFSEREIQTLQDRRKFCCATDAKIAPIFLSSKCKGSRNAQLCPPAGKLQEPVPPPPQHRSSTFTVAHLSGTEGPGGQLSPSSLHDCVEEIKWSNPSFPVLTMFSTLQKKSGERLQEAGSTEGSLHPRSQQHHSKEKRKQADGGSERESKRLKCSASEGSVGLDGCHLSAQGVQEGFVKKQPRSSKLSRTRRLKQKSLAGPDNNFALDSEQINVTECDSQSPIIQDILHRDSWDCGDFQGEAGAEDDREDPLCNTTLITGPPGVGKTAAVYACAQELGFKVFEVNCSSQRSGRHVLSQLKEATQSYLVETSGKDPLKPAFLNNYNTSSCTRKHETLPVKPVPPQNVISTSKKKAAQNSGRSSCKGKANVAAVTLANYFKVKARADRLHFDGTSPFEKPDGKKLGNSSRSCDQTVSRSKKTATSLILFEEVDVIFDDDVGFLGAIKTFMTTTKRPVILTTNDPLFRERFNCCLEEIVFKTPSAVNVCSYLQLVCLAENVRLELDDASSLLRQLCGDVRRCLLQLQLWVHSGGGRAAQSGGCKEPIRVQYTYAAEDGDILDSSLPPCDTSCTASMLGLQPVNQKQLLNLLKCHHWSETDTNKLLGLLAESWRGGVPLLYNNLELLLPKATSVQYLDRVSSSGLQSELAPFYTDPLCLRLQPNLSPKALATDRKSVWNISRLSRRKCTATSPSTLTHKPRRTSLILSKGARSRIPRSSDNSEQMSAKVATDSFDALTDFFDLMSYLDVTLPAAAPLAAGLYRPESAFVWTGAEIKDGLLDELNEEEGGSSWSQERLLDIKAAAEALGCHRCWWQVSQAWTEAQTYRRELEDEKWVKMVERLTFPASAKGQSLRFSFQPPCAPLVSRRRYELSRMVLSSKSLSLLGNRRAVGADYMPVLRSICRFHRAQQQKEEAVRCLNYLRSINLGLSKSTLQLLAEDFS</sequence>
<proteinExistence type="predicted"/>
<dbReference type="EMBL" id="CP026250">
    <property type="protein sequence ID" value="AWP05813.1"/>
    <property type="molecule type" value="Genomic_DNA"/>
</dbReference>
<feature type="region of interest" description="Disordered" evidence="1">
    <location>
        <begin position="122"/>
        <end position="158"/>
    </location>
</feature>
<dbReference type="SMART" id="SM00382">
    <property type="entry name" value="AAA"/>
    <property type="match status" value="1"/>
</dbReference>
<dbReference type="PANTHER" id="PTHR23389:SF21">
    <property type="entry name" value="ATPASE FAMILY AAA DOMAIN-CONTAINING PROTEIN 5"/>
    <property type="match status" value="1"/>
</dbReference>
<dbReference type="Proteomes" id="UP000246464">
    <property type="component" value="Chromosome 8"/>
</dbReference>
<feature type="compositionally biased region" description="Basic residues" evidence="1">
    <location>
        <begin position="206"/>
        <end position="215"/>
    </location>
</feature>
<feature type="domain" description="AAA+ ATPase" evidence="2">
    <location>
        <begin position="329"/>
        <end position="555"/>
    </location>
</feature>
<dbReference type="InterPro" id="IPR003593">
    <property type="entry name" value="AAA+_ATPase"/>
</dbReference>
<dbReference type="SUPFAM" id="SSF52540">
    <property type="entry name" value="P-loop containing nucleoside triphosphate hydrolases"/>
    <property type="match status" value="1"/>
</dbReference>
<dbReference type="InterPro" id="IPR003959">
    <property type="entry name" value="ATPase_AAA_core"/>
</dbReference>